<dbReference type="Gene3D" id="2.40.30.170">
    <property type="match status" value="1"/>
</dbReference>
<keyword evidence="6 10" id="KW-0812">Transmembrane</keyword>
<evidence type="ECO:0000313" key="12">
    <source>
        <dbReference type="EMBL" id="QUD88020.1"/>
    </source>
</evidence>
<dbReference type="Pfam" id="PF25885">
    <property type="entry name" value="HH_EMRA"/>
    <property type="match status" value="1"/>
</dbReference>
<protein>
    <submittedName>
        <fullName evidence="12">HlyD family efflux transporter periplasmic adaptor subunit</fullName>
    </submittedName>
</protein>
<evidence type="ECO:0000256" key="5">
    <source>
        <dbReference type="ARBA" id="ARBA00022519"/>
    </source>
</evidence>
<proteinExistence type="inferred from homology"/>
<evidence type="ECO:0000256" key="3">
    <source>
        <dbReference type="ARBA" id="ARBA00022448"/>
    </source>
</evidence>
<dbReference type="RefSeq" id="WP_211938071.1">
    <property type="nucleotide sequence ID" value="NZ_CP073078.1"/>
</dbReference>
<comment type="subcellular location">
    <subcellularLocation>
        <location evidence="1">Cell inner membrane</location>
        <topology evidence="1">Single-pass membrane protein</topology>
    </subcellularLocation>
</comment>
<dbReference type="Proteomes" id="UP000676409">
    <property type="component" value="Chromosome"/>
</dbReference>
<keyword evidence="13" id="KW-1185">Reference proteome</keyword>
<evidence type="ECO:0000256" key="9">
    <source>
        <dbReference type="SAM" id="MobiDB-lite"/>
    </source>
</evidence>
<evidence type="ECO:0000256" key="8">
    <source>
        <dbReference type="ARBA" id="ARBA00023136"/>
    </source>
</evidence>
<sequence>MADSAAARLQTPPVAEAPSTAATRDPKARRAQLFGLLGGAVVLAALGAGGYWLLIGSRHEVTDNAYVGADSATLTPQIAAQVVKVNVIDTQPVKQGDVLVQLDDTDQKITLAQAQAQLGQAERKVQGYFANEGALSGQIAARDAEVVSADSRIVAAQSDLDRARTEYGRREKLASSGAVSGDELTQAENAFKTAEAALAQARAAKAQAVANRIAAGGARDINTALISGVSADQNPEVAAARARVAAAQLDLDRTVLRAPIDGVIAKKNVAVGQRVAVGANLLTVVPITQSYVDANFKEVQLRKMKVGQPVTLTSDYYGSGVKFHGKVVGLGGGTGAAFSLIPAQNATGNWIKVVQRLPVRIAIAPEDMKEHPLRVGLSMTADVDVSQ</sequence>
<evidence type="ECO:0000256" key="1">
    <source>
        <dbReference type="ARBA" id="ARBA00004377"/>
    </source>
</evidence>
<keyword evidence="3" id="KW-0813">Transport</keyword>
<dbReference type="FunFam" id="2.40.30.170:FF:000003">
    <property type="entry name" value="Multidrug resistance protein A"/>
    <property type="match status" value="1"/>
</dbReference>
<keyword evidence="4" id="KW-1003">Cell membrane</keyword>
<comment type="similarity">
    <text evidence="2">Belongs to the membrane fusion protein (MFP) (TC 8.A.1) family.</text>
</comment>
<evidence type="ECO:0000256" key="10">
    <source>
        <dbReference type="SAM" id="Phobius"/>
    </source>
</evidence>
<keyword evidence="8 10" id="KW-0472">Membrane</keyword>
<dbReference type="GO" id="GO:1990961">
    <property type="term" value="P:xenobiotic detoxification by transmembrane export across the plasma membrane"/>
    <property type="evidence" value="ECO:0007669"/>
    <property type="project" value="UniProtKB-ARBA"/>
</dbReference>
<evidence type="ECO:0000256" key="6">
    <source>
        <dbReference type="ARBA" id="ARBA00022692"/>
    </source>
</evidence>
<keyword evidence="7 10" id="KW-1133">Transmembrane helix</keyword>
<evidence type="ECO:0000256" key="4">
    <source>
        <dbReference type="ARBA" id="ARBA00022475"/>
    </source>
</evidence>
<dbReference type="PANTHER" id="PTHR30386">
    <property type="entry name" value="MEMBRANE FUSION SUBUNIT OF EMRAB-TOLC MULTIDRUG EFFLUX PUMP"/>
    <property type="match status" value="1"/>
</dbReference>
<dbReference type="GO" id="GO:0015721">
    <property type="term" value="P:bile acid and bile salt transport"/>
    <property type="evidence" value="ECO:0007669"/>
    <property type="project" value="UniProtKB-ARBA"/>
</dbReference>
<dbReference type="EMBL" id="CP073078">
    <property type="protein sequence ID" value="QUD88020.1"/>
    <property type="molecule type" value="Genomic_DNA"/>
</dbReference>
<accession>A0A975IUR5</accession>
<organism evidence="12 13">
    <name type="scientific">Phenylobacterium montanum</name>
    <dbReference type="NCBI Taxonomy" id="2823693"/>
    <lineage>
        <taxon>Bacteria</taxon>
        <taxon>Pseudomonadati</taxon>
        <taxon>Pseudomonadota</taxon>
        <taxon>Alphaproteobacteria</taxon>
        <taxon>Caulobacterales</taxon>
        <taxon>Caulobacteraceae</taxon>
        <taxon>Phenylobacterium</taxon>
    </lineage>
</organism>
<reference evidence="12" key="1">
    <citation type="submission" date="2021-04" db="EMBL/GenBank/DDBJ databases">
        <title>The complete genome sequence of Caulobacter sp. S6.</title>
        <authorList>
            <person name="Tang Y."/>
            <person name="Ouyang W."/>
            <person name="Liu Q."/>
            <person name="Huang B."/>
            <person name="Guo Z."/>
            <person name="Lei P."/>
        </authorList>
    </citation>
    <scope>NUCLEOTIDE SEQUENCE</scope>
    <source>
        <strain evidence="12">S6</strain>
    </source>
</reference>
<evidence type="ECO:0000256" key="2">
    <source>
        <dbReference type="ARBA" id="ARBA00009477"/>
    </source>
</evidence>
<evidence type="ECO:0000256" key="7">
    <source>
        <dbReference type="ARBA" id="ARBA00022989"/>
    </source>
</evidence>
<dbReference type="AlphaFoldDB" id="A0A975IUR5"/>
<feature type="domain" description="Multidrug export protein EmrA/FarA alpha-helical hairpin" evidence="11">
    <location>
        <begin position="105"/>
        <end position="254"/>
    </location>
</feature>
<dbReference type="SUPFAM" id="SSF111369">
    <property type="entry name" value="HlyD-like secretion proteins"/>
    <property type="match status" value="2"/>
</dbReference>
<dbReference type="Gene3D" id="2.40.50.100">
    <property type="match status" value="1"/>
</dbReference>
<dbReference type="GO" id="GO:0005886">
    <property type="term" value="C:plasma membrane"/>
    <property type="evidence" value="ECO:0007669"/>
    <property type="project" value="UniProtKB-SubCell"/>
</dbReference>
<dbReference type="Gene3D" id="1.10.287.470">
    <property type="entry name" value="Helix hairpin bin"/>
    <property type="match status" value="1"/>
</dbReference>
<name>A0A975IUR5_9CAUL</name>
<evidence type="ECO:0000313" key="13">
    <source>
        <dbReference type="Proteomes" id="UP000676409"/>
    </source>
</evidence>
<gene>
    <name evidence="12" type="ORF">KCG34_23790</name>
</gene>
<feature type="region of interest" description="Disordered" evidence="9">
    <location>
        <begin position="1"/>
        <end position="25"/>
    </location>
</feature>
<dbReference type="GO" id="GO:0046677">
    <property type="term" value="P:response to antibiotic"/>
    <property type="evidence" value="ECO:0007669"/>
    <property type="project" value="UniProtKB-ARBA"/>
</dbReference>
<dbReference type="KEGG" id="caul:KCG34_23790"/>
<feature type="transmembrane region" description="Helical" evidence="10">
    <location>
        <begin position="33"/>
        <end position="54"/>
    </location>
</feature>
<keyword evidence="5" id="KW-0997">Cell inner membrane</keyword>
<dbReference type="InterPro" id="IPR050739">
    <property type="entry name" value="MFP"/>
</dbReference>
<dbReference type="InterPro" id="IPR058633">
    <property type="entry name" value="EmrA/FarA_HH"/>
</dbReference>
<evidence type="ECO:0000259" key="11">
    <source>
        <dbReference type="Pfam" id="PF25885"/>
    </source>
</evidence>
<dbReference type="PANTHER" id="PTHR30386:SF19">
    <property type="entry name" value="MULTIDRUG EXPORT PROTEIN EMRA-RELATED"/>
    <property type="match status" value="1"/>
</dbReference>